<proteinExistence type="predicted"/>
<name>A0ACC1T1A8_9APHY</name>
<sequence>MSALTLILAAFGICGVTAGLPPYSIDVILGNATAGPISPLNDTVFDWWYWDAVSDDLNASAVLTVFTAEPSGLWAGIPVTGSATWFGGMFTFPNGTPWEVFLPANKLTVITVDDGSSGLFDGINAAWVGLPDMSTYVLTVDEPDAGIQGTFTLRSTAPAHLPCSADVDVSGQSFAISPDFGWANAVPDADSLVNFTLGGTKLQFSGPGYHDKNWGCKPTNVTVKSWYWGHARVGPYSIVWFTVIAPDGSEYVSNYAAKGGEVVTASCGGLTVRPTGANATYPPTPTSPAPEGFHIEQDIEGEGTLVVDVQNIRLITYVPDTAYRWFGNVTGGFGNGTQWTGAALYEAFAFAI</sequence>
<dbReference type="EMBL" id="JANHOG010000858">
    <property type="protein sequence ID" value="KAJ3551129.1"/>
    <property type="molecule type" value="Genomic_DNA"/>
</dbReference>
<dbReference type="Proteomes" id="UP001148662">
    <property type="component" value="Unassembled WGS sequence"/>
</dbReference>
<evidence type="ECO:0000313" key="1">
    <source>
        <dbReference type="EMBL" id="KAJ3551129.1"/>
    </source>
</evidence>
<gene>
    <name evidence="1" type="ORF">NM688_g4909</name>
</gene>
<comment type="caution">
    <text evidence="1">The sequence shown here is derived from an EMBL/GenBank/DDBJ whole genome shotgun (WGS) entry which is preliminary data.</text>
</comment>
<keyword evidence="2" id="KW-1185">Reference proteome</keyword>
<organism evidence="1 2">
    <name type="scientific">Phlebia brevispora</name>
    <dbReference type="NCBI Taxonomy" id="194682"/>
    <lineage>
        <taxon>Eukaryota</taxon>
        <taxon>Fungi</taxon>
        <taxon>Dikarya</taxon>
        <taxon>Basidiomycota</taxon>
        <taxon>Agaricomycotina</taxon>
        <taxon>Agaricomycetes</taxon>
        <taxon>Polyporales</taxon>
        <taxon>Meruliaceae</taxon>
        <taxon>Phlebia</taxon>
    </lineage>
</organism>
<accession>A0ACC1T1A8</accession>
<reference evidence="1" key="1">
    <citation type="submission" date="2022-07" db="EMBL/GenBank/DDBJ databases">
        <title>Genome Sequence of Phlebia brevispora.</title>
        <authorList>
            <person name="Buettner E."/>
        </authorList>
    </citation>
    <scope>NUCLEOTIDE SEQUENCE</scope>
    <source>
        <strain evidence="1">MPL23</strain>
    </source>
</reference>
<evidence type="ECO:0000313" key="2">
    <source>
        <dbReference type="Proteomes" id="UP001148662"/>
    </source>
</evidence>
<protein>
    <submittedName>
        <fullName evidence="1">Uncharacterized protein</fullName>
    </submittedName>
</protein>